<dbReference type="InterPro" id="IPR039425">
    <property type="entry name" value="RNA_pol_sigma-70-like"/>
</dbReference>
<dbReference type="Proteomes" id="UP000324233">
    <property type="component" value="Chromosome"/>
</dbReference>
<dbReference type="SUPFAM" id="SSF88659">
    <property type="entry name" value="Sigma3 and sigma4 domains of RNA polymerase sigma factors"/>
    <property type="match status" value="1"/>
</dbReference>
<dbReference type="GO" id="GO:0003677">
    <property type="term" value="F:DNA binding"/>
    <property type="evidence" value="ECO:0007669"/>
    <property type="project" value="UniProtKB-KW"/>
</dbReference>
<dbReference type="CDD" id="cd06171">
    <property type="entry name" value="Sigma70_r4"/>
    <property type="match status" value="1"/>
</dbReference>
<dbReference type="GO" id="GO:0006352">
    <property type="term" value="P:DNA-templated transcription initiation"/>
    <property type="evidence" value="ECO:0007669"/>
    <property type="project" value="InterPro"/>
</dbReference>
<dbReference type="Gene3D" id="1.10.10.10">
    <property type="entry name" value="Winged helix-like DNA-binding domain superfamily/Winged helix DNA-binding domain"/>
    <property type="match status" value="1"/>
</dbReference>
<evidence type="ECO:0000256" key="3">
    <source>
        <dbReference type="ARBA" id="ARBA00023082"/>
    </source>
</evidence>
<evidence type="ECO:0000259" key="7">
    <source>
        <dbReference type="Pfam" id="PF08281"/>
    </source>
</evidence>
<sequence>MGILLGGVGRRMAGDPGPEGWEAWLDRHGPTLVLLARQRVGSRADAEDVVQEAFVRFWRSRHRARDATAYLYMCVRRCALSWRRGRERRLRREEAAARQEAESLLEGPAEREERRRAIEAMLGALPEAQREVLVMKVWGGLSFPQISEVLGISANTAASRHRYAMARLRARLTEEPIP</sequence>
<dbReference type="AlphaFoldDB" id="A0A5B9W5F4"/>
<keyword evidence="4" id="KW-0238">DNA-binding</keyword>
<dbReference type="InterPro" id="IPR007627">
    <property type="entry name" value="RNA_pol_sigma70_r2"/>
</dbReference>
<gene>
    <name evidence="8" type="primary">sigE_35</name>
    <name evidence="8" type="ORF">OJF2_44290</name>
</gene>
<dbReference type="GO" id="GO:0016987">
    <property type="term" value="F:sigma factor activity"/>
    <property type="evidence" value="ECO:0007669"/>
    <property type="project" value="UniProtKB-KW"/>
</dbReference>
<dbReference type="EMBL" id="CP042997">
    <property type="protein sequence ID" value="QEH35872.1"/>
    <property type="molecule type" value="Genomic_DNA"/>
</dbReference>
<evidence type="ECO:0000313" key="8">
    <source>
        <dbReference type="EMBL" id="QEH35872.1"/>
    </source>
</evidence>
<evidence type="ECO:0000256" key="5">
    <source>
        <dbReference type="ARBA" id="ARBA00023163"/>
    </source>
</evidence>
<name>A0A5B9W5F4_9BACT</name>
<keyword evidence="2" id="KW-0805">Transcription regulation</keyword>
<dbReference type="SUPFAM" id="SSF88946">
    <property type="entry name" value="Sigma2 domain of RNA polymerase sigma factors"/>
    <property type="match status" value="1"/>
</dbReference>
<feature type="domain" description="RNA polymerase sigma-70 region 2" evidence="6">
    <location>
        <begin position="26"/>
        <end position="88"/>
    </location>
</feature>
<dbReference type="InterPro" id="IPR014284">
    <property type="entry name" value="RNA_pol_sigma-70_dom"/>
</dbReference>
<dbReference type="InterPro" id="IPR013324">
    <property type="entry name" value="RNA_pol_sigma_r3/r4-like"/>
</dbReference>
<dbReference type="KEGG" id="agv:OJF2_44290"/>
<evidence type="ECO:0000313" key="9">
    <source>
        <dbReference type="Proteomes" id="UP000324233"/>
    </source>
</evidence>
<dbReference type="Gene3D" id="1.10.1740.10">
    <property type="match status" value="1"/>
</dbReference>
<keyword evidence="5" id="KW-0804">Transcription</keyword>
<dbReference type="PANTHER" id="PTHR43133:SF8">
    <property type="entry name" value="RNA POLYMERASE SIGMA FACTOR HI_1459-RELATED"/>
    <property type="match status" value="1"/>
</dbReference>
<dbReference type="Pfam" id="PF08281">
    <property type="entry name" value="Sigma70_r4_2"/>
    <property type="match status" value="1"/>
</dbReference>
<evidence type="ECO:0000259" key="6">
    <source>
        <dbReference type="Pfam" id="PF04542"/>
    </source>
</evidence>
<comment type="similarity">
    <text evidence="1">Belongs to the sigma-70 factor family. ECF subfamily.</text>
</comment>
<dbReference type="InterPro" id="IPR036388">
    <property type="entry name" value="WH-like_DNA-bd_sf"/>
</dbReference>
<evidence type="ECO:0000256" key="1">
    <source>
        <dbReference type="ARBA" id="ARBA00010641"/>
    </source>
</evidence>
<dbReference type="NCBIfam" id="TIGR02937">
    <property type="entry name" value="sigma70-ECF"/>
    <property type="match status" value="1"/>
</dbReference>
<proteinExistence type="inferred from homology"/>
<evidence type="ECO:0000256" key="4">
    <source>
        <dbReference type="ARBA" id="ARBA00023125"/>
    </source>
</evidence>
<feature type="domain" description="RNA polymerase sigma factor 70 region 4 type 2" evidence="7">
    <location>
        <begin position="115"/>
        <end position="168"/>
    </location>
</feature>
<keyword evidence="3" id="KW-0731">Sigma factor</keyword>
<protein>
    <submittedName>
        <fullName evidence="8">RNA polymerase sigma-E factor</fullName>
    </submittedName>
</protein>
<dbReference type="InterPro" id="IPR013249">
    <property type="entry name" value="RNA_pol_sigma70_r4_t2"/>
</dbReference>
<keyword evidence="9" id="KW-1185">Reference proteome</keyword>
<dbReference type="InterPro" id="IPR013325">
    <property type="entry name" value="RNA_pol_sigma_r2"/>
</dbReference>
<evidence type="ECO:0000256" key="2">
    <source>
        <dbReference type="ARBA" id="ARBA00023015"/>
    </source>
</evidence>
<dbReference type="PANTHER" id="PTHR43133">
    <property type="entry name" value="RNA POLYMERASE ECF-TYPE SIGMA FACTO"/>
    <property type="match status" value="1"/>
</dbReference>
<reference evidence="8 9" key="1">
    <citation type="submission" date="2019-08" db="EMBL/GenBank/DDBJ databases">
        <title>Deep-cultivation of Planctomycetes and their phenomic and genomic characterization uncovers novel biology.</title>
        <authorList>
            <person name="Wiegand S."/>
            <person name="Jogler M."/>
            <person name="Boedeker C."/>
            <person name="Pinto D."/>
            <person name="Vollmers J."/>
            <person name="Rivas-Marin E."/>
            <person name="Kohn T."/>
            <person name="Peeters S.H."/>
            <person name="Heuer A."/>
            <person name="Rast P."/>
            <person name="Oberbeckmann S."/>
            <person name="Bunk B."/>
            <person name="Jeske O."/>
            <person name="Meyerdierks A."/>
            <person name="Storesund J.E."/>
            <person name="Kallscheuer N."/>
            <person name="Luecker S."/>
            <person name="Lage O.M."/>
            <person name="Pohl T."/>
            <person name="Merkel B.J."/>
            <person name="Hornburger P."/>
            <person name="Mueller R.-W."/>
            <person name="Bruemmer F."/>
            <person name="Labrenz M."/>
            <person name="Spormann A.M."/>
            <person name="Op den Camp H."/>
            <person name="Overmann J."/>
            <person name="Amann R."/>
            <person name="Jetten M.S.M."/>
            <person name="Mascher T."/>
            <person name="Medema M.H."/>
            <person name="Devos D.P."/>
            <person name="Kaster A.-K."/>
            <person name="Ovreas L."/>
            <person name="Rohde M."/>
            <person name="Galperin M.Y."/>
            <person name="Jogler C."/>
        </authorList>
    </citation>
    <scope>NUCLEOTIDE SEQUENCE [LARGE SCALE GENOMIC DNA]</scope>
    <source>
        <strain evidence="8 9">OJF2</strain>
    </source>
</reference>
<dbReference type="Pfam" id="PF04542">
    <property type="entry name" value="Sigma70_r2"/>
    <property type="match status" value="1"/>
</dbReference>
<organism evidence="8 9">
    <name type="scientific">Aquisphaera giovannonii</name>
    <dbReference type="NCBI Taxonomy" id="406548"/>
    <lineage>
        <taxon>Bacteria</taxon>
        <taxon>Pseudomonadati</taxon>
        <taxon>Planctomycetota</taxon>
        <taxon>Planctomycetia</taxon>
        <taxon>Isosphaerales</taxon>
        <taxon>Isosphaeraceae</taxon>
        <taxon>Aquisphaera</taxon>
    </lineage>
</organism>
<accession>A0A5B9W5F4</accession>